<dbReference type="Pfam" id="PF01694">
    <property type="entry name" value="Rhomboid"/>
    <property type="match status" value="1"/>
</dbReference>
<dbReference type="AlphaFoldDB" id="A0A365Y3D2"/>
<keyword evidence="2" id="KW-0645">Protease</keyword>
<evidence type="ECO:0000256" key="6">
    <source>
        <dbReference type="ARBA" id="ARBA00022989"/>
    </source>
</evidence>
<dbReference type="SUPFAM" id="SSF144091">
    <property type="entry name" value="Rhomboid-like"/>
    <property type="match status" value="1"/>
</dbReference>
<keyword evidence="7 8" id="KW-0472">Membrane</keyword>
<keyword evidence="4" id="KW-0378">Hydrolase</keyword>
<dbReference type="InterPro" id="IPR002610">
    <property type="entry name" value="Peptidase_S54_rhomboid-like"/>
</dbReference>
<name>A0A365Y3D2_9BACT</name>
<reference evidence="10 11" key="1">
    <citation type="submission" date="2018-05" db="EMBL/GenBank/DDBJ databases">
        <title>Chitinophaga sp. K3CV102501T nov., isolated from isolated from a monsoon evergreen broad-leaved forest soil.</title>
        <authorList>
            <person name="Lv Y."/>
        </authorList>
    </citation>
    <scope>NUCLEOTIDE SEQUENCE [LARGE SCALE GENOMIC DNA]</scope>
    <source>
        <strain evidence="10 11">GDMCC 1.1325</strain>
    </source>
</reference>
<evidence type="ECO:0000256" key="5">
    <source>
        <dbReference type="ARBA" id="ARBA00022825"/>
    </source>
</evidence>
<dbReference type="GO" id="GO:0016020">
    <property type="term" value="C:membrane"/>
    <property type="evidence" value="ECO:0007669"/>
    <property type="project" value="UniProtKB-SubCell"/>
</dbReference>
<evidence type="ECO:0000256" key="8">
    <source>
        <dbReference type="SAM" id="Phobius"/>
    </source>
</evidence>
<dbReference type="GO" id="GO:0006508">
    <property type="term" value="P:proteolysis"/>
    <property type="evidence" value="ECO:0007669"/>
    <property type="project" value="UniProtKB-KW"/>
</dbReference>
<feature type="transmembrane region" description="Helical" evidence="8">
    <location>
        <begin position="12"/>
        <end position="34"/>
    </location>
</feature>
<keyword evidence="3 8" id="KW-0812">Transmembrane</keyword>
<feature type="domain" description="Peptidase S54 rhomboid" evidence="9">
    <location>
        <begin position="344"/>
        <end position="481"/>
    </location>
</feature>
<feature type="transmembrane region" description="Helical" evidence="8">
    <location>
        <begin position="437"/>
        <end position="456"/>
    </location>
</feature>
<dbReference type="InterPro" id="IPR022764">
    <property type="entry name" value="Peptidase_S54_rhomboid_dom"/>
</dbReference>
<feature type="transmembrane region" description="Helical" evidence="8">
    <location>
        <begin position="266"/>
        <end position="287"/>
    </location>
</feature>
<dbReference type="EMBL" id="QFFJ01000001">
    <property type="protein sequence ID" value="RBL92494.1"/>
    <property type="molecule type" value="Genomic_DNA"/>
</dbReference>
<dbReference type="PANTHER" id="PTHR22936">
    <property type="entry name" value="RHOMBOID-RELATED"/>
    <property type="match status" value="1"/>
</dbReference>
<feature type="transmembrane region" description="Helical" evidence="8">
    <location>
        <begin position="408"/>
        <end position="430"/>
    </location>
</feature>
<evidence type="ECO:0000313" key="11">
    <source>
        <dbReference type="Proteomes" id="UP000253410"/>
    </source>
</evidence>
<dbReference type="RefSeq" id="WP_113615095.1">
    <property type="nucleotide sequence ID" value="NZ_QFFJ01000001.1"/>
</dbReference>
<dbReference type="InterPro" id="IPR035952">
    <property type="entry name" value="Rhomboid-like_sf"/>
</dbReference>
<protein>
    <recommendedName>
        <fullName evidence="9">Peptidase S54 rhomboid domain-containing protein</fullName>
    </recommendedName>
</protein>
<evidence type="ECO:0000256" key="4">
    <source>
        <dbReference type="ARBA" id="ARBA00022801"/>
    </source>
</evidence>
<keyword evidence="5" id="KW-0720">Serine protease</keyword>
<dbReference type="OrthoDB" id="9778341at2"/>
<dbReference type="PANTHER" id="PTHR22936:SF69">
    <property type="entry name" value="RHOMBOID-LIKE PROTEIN"/>
    <property type="match status" value="1"/>
</dbReference>
<evidence type="ECO:0000256" key="7">
    <source>
        <dbReference type="ARBA" id="ARBA00023136"/>
    </source>
</evidence>
<evidence type="ECO:0000256" key="1">
    <source>
        <dbReference type="ARBA" id="ARBA00004141"/>
    </source>
</evidence>
<evidence type="ECO:0000313" key="10">
    <source>
        <dbReference type="EMBL" id="RBL92494.1"/>
    </source>
</evidence>
<feature type="transmembrane region" description="Helical" evidence="8">
    <location>
        <begin position="308"/>
        <end position="326"/>
    </location>
</feature>
<feature type="transmembrane region" description="Helical" evidence="8">
    <location>
        <begin position="462"/>
        <end position="480"/>
    </location>
</feature>
<dbReference type="Gene3D" id="1.20.1540.10">
    <property type="entry name" value="Rhomboid-like"/>
    <property type="match status" value="1"/>
</dbReference>
<feature type="transmembrane region" description="Helical" evidence="8">
    <location>
        <begin position="383"/>
        <end position="402"/>
    </location>
</feature>
<accession>A0A365Y3D2</accession>
<comment type="caution">
    <text evidence="10">The sequence shown here is derived from an EMBL/GenBank/DDBJ whole genome shotgun (WGS) entry which is preliminary data.</text>
</comment>
<evidence type="ECO:0000256" key="3">
    <source>
        <dbReference type="ARBA" id="ARBA00022692"/>
    </source>
</evidence>
<feature type="transmembrane region" description="Helical" evidence="8">
    <location>
        <begin position="346"/>
        <end position="371"/>
    </location>
</feature>
<evidence type="ECO:0000259" key="9">
    <source>
        <dbReference type="Pfam" id="PF01694"/>
    </source>
</evidence>
<dbReference type="GO" id="GO:0004252">
    <property type="term" value="F:serine-type endopeptidase activity"/>
    <property type="evidence" value="ECO:0007669"/>
    <property type="project" value="InterPro"/>
</dbReference>
<evidence type="ECO:0000256" key="2">
    <source>
        <dbReference type="ARBA" id="ARBA00022670"/>
    </source>
</evidence>
<comment type="subcellular location">
    <subcellularLocation>
        <location evidence="1">Membrane</location>
        <topology evidence="1">Multi-pass membrane protein</topology>
    </subcellularLocation>
</comment>
<feature type="transmembrane region" description="Helical" evidence="8">
    <location>
        <begin position="80"/>
        <end position="101"/>
    </location>
</feature>
<gene>
    <name evidence="10" type="ORF">DF182_07895</name>
</gene>
<keyword evidence="6 8" id="KW-1133">Transmembrane helix</keyword>
<feature type="transmembrane region" description="Helical" evidence="8">
    <location>
        <begin position="46"/>
        <end position="68"/>
    </location>
</feature>
<dbReference type="Proteomes" id="UP000253410">
    <property type="component" value="Unassembled WGS sequence"/>
</dbReference>
<organism evidence="10 11">
    <name type="scientific">Chitinophaga flava</name>
    <dbReference type="NCBI Taxonomy" id="2259036"/>
    <lineage>
        <taxon>Bacteria</taxon>
        <taxon>Pseudomonadati</taxon>
        <taxon>Bacteroidota</taxon>
        <taxon>Chitinophagia</taxon>
        <taxon>Chitinophagales</taxon>
        <taxon>Chitinophagaceae</taxon>
        <taxon>Chitinophaga</taxon>
    </lineage>
</organism>
<proteinExistence type="predicted"/>
<sequence>MPSKIYRIKTFFLPFLWILLLFITGYSFLNWLLFTHYAVFPVREEILDFGLPVVLGVVPAWIWMWPRIKMFSFRNGKADVLYYSVVTLGIIVPALITQSYIRKINERLVKLNTISEITQHNAAAYQVNKLYIDKQRASAWAYVTIEGKHNTQYVYHIYITAPLLDGARDTVSTQCLAWYGLIYQTTISNRLSDEEKDRRCRQYALLCEQKFQAADLKDFVYLERLGNTNERPLFLQAAARNLWFQAPENIVLMPVRKSFGMRADSFLPWIFGTVTVFLVLWLIMSLYTELKMPSGKQPPDWRWPATNLLAWMMGTSLFLGLITHAMASDLTVLGVSSRPLVLGGQWWRLVLSIFLNITFLQGFYVVAFYLAGFILEPLLKWKCLLLWLICGIAGNIMSMVIYPDYLTFGASGAVQGCWGFLLVFVFAGVFSKDTGTNLLYAMGCLAVVVLGLLLGLKGTSDSAADLGGLACGILLGMLYYRKYRDVAVYKG</sequence>
<keyword evidence="11" id="KW-1185">Reference proteome</keyword>